<dbReference type="SUPFAM" id="SSF53850">
    <property type="entry name" value="Periplasmic binding protein-like II"/>
    <property type="match status" value="1"/>
</dbReference>
<dbReference type="InterPro" id="IPR000847">
    <property type="entry name" value="LysR_HTH_N"/>
</dbReference>
<dbReference type="PROSITE" id="PS50931">
    <property type="entry name" value="HTH_LYSR"/>
    <property type="match status" value="1"/>
</dbReference>
<accession>A0ABU2I0N9</accession>
<dbReference type="InterPro" id="IPR036390">
    <property type="entry name" value="WH_DNA-bd_sf"/>
</dbReference>
<dbReference type="SUPFAM" id="SSF46785">
    <property type="entry name" value="Winged helix' DNA-binding domain"/>
    <property type="match status" value="1"/>
</dbReference>
<dbReference type="EMBL" id="JAVQLW010000005">
    <property type="protein sequence ID" value="MDS9470104.1"/>
    <property type="molecule type" value="Genomic_DNA"/>
</dbReference>
<comment type="similarity">
    <text evidence="1">Belongs to the LysR transcriptional regulatory family.</text>
</comment>
<dbReference type="Pfam" id="PF03466">
    <property type="entry name" value="LysR_substrate"/>
    <property type="match status" value="1"/>
</dbReference>
<organism evidence="6 7">
    <name type="scientific">Paracoccus aurantius</name>
    <dbReference type="NCBI Taxonomy" id="3073814"/>
    <lineage>
        <taxon>Bacteria</taxon>
        <taxon>Pseudomonadati</taxon>
        <taxon>Pseudomonadota</taxon>
        <taxon>Alphaproteobacteria</taxon>
        <taxon>Rhodobacterales</taxon>
        <taxon>Paracoccaceae</taxon>
        <taxon>Paracoccus</taxon>
    </lineage>
</organism>
<sequence>MLTSLTAADLRALRVFEVIHQCGSFAAAERQLDVSQSTISAQISGLEKRLGFRLCDRGPGGFRLTERGRSLLEANARLNVAMEDFTQTAADLSRRAVGTLRLGLMDHVSADPRFPVVELLRQFHERAPDVNVEIVQDIQTALADQVQKKALDLAIGAFPMDDPNFDFVPLYNERQFIHCGPSHPLFHGAPHVVDAATLEAQRWVRRSYYLTPEDGFPLSLGPAAATAANLEAVAIILGALPVLGYLPPHAAAPLAARGQIRRVTDSYSISFPVSLLSRASRRETTAMKRFRLLAENFSRSRR</sequence>
<dbReference type="Gene3D" id="3.40.190.290">
    <property type="match status" value="1"/>
</dbReference>
<keyword evidence="3" id="KW-0238">DNA-binding</keyword>
<protein>
    <submittedName>
        <fullName evidence="6">LysR family transcriptional regulator</fullName>
    </submittedName>
</protein>
<keyword evidence="4" id="KW-0804">Transcription</keyword>
<keyword evidence="2" id="KW-0805">Transcription regulation</keyword>
<evidence type="ECO:0000256" key="1">
    <source>
        <dbReference type="ARBA" id="ARBA00009437"/>
    </source>
</evidence>
<evidence type="ECO:0000256" key="2">
    <source>
        <dbReference type="ARBA" id="ARBA00023015"/>
    </source>
</evidence>
<evidence type="ECO:0000259" key="5">
    <source>
        <dbReference type="PROSITE" id="PS50931"/>
    </source>
</evidence>
<dbReference type="PRINTS" id="PR00039">
    <property type="entry name" value="HTHLYSR"/>
</dbReference>
<dbReference type="InterPro" id="IPR036388">
    <property type="entry name" value="WH-like_DNA-bd_sf"/>
</dbReference>
<evidence type="ECO:0000313" key="6">
    <source>
        <dbReference type="EMBL" id="MDS9470104.1"/>
    </source>
</evidence>
<gene>
    <name evidence="6" type="ORF">RGQ15_21360</name>
</gene>
<dbReference type="InterPro" id="IPR005119">
    <property type="entry name" value="LysR_subst-bd"/>
</dbReference>
<evidence type="ECO:0000313" key="7">
    <source>
        <dbReference type="Proteomes" id="UP001269144"/>
    </source>
</evidence>
<reference evidence="7" key="1">
    <citation type="submission" date="2023-07" db="EMBL/GenBank/DDBJ databases">
        <title>Paracoccus sp. MBLB3053 whole genome sequence.</title>
        <authorList>
            <person name="Hwang C.Y."/>
            <person name="Cho E.-S."/>
            <person name="Seo M.-J."/>
        </authorList>
    </citation>
    <scope>NUCLEOTIDE SEQUENCE [LARGE SCALE GENOMIC DNA]</scope>
    <source>
        <strain evidence="7">MBLB3053</strain>
    </source>
</reference>
<dbReference type="Gene3D" id="1.10.10.10">
    <property type="entry name" value="Winged helix-like DNA-binding domain superfamily/Winged helix DNA-binding domain"/>
    <property type="match status" value="1"/>
</dbReference>
<dbReference type="CDD" id="cd05466">
    <property type="entry name" value="PBP2_LTTR_substrate"/>
    <property type="match status" value="1"/>
</dbReference>
<dbReference type="PANTHER" id="PTHR30126">
    <property type="entry name" value="HTH-TYPE TRANSCRIPTIONAL REGULATOR"/>
    <property type="match status" value="1"/>
</dbReference>
<evidence type="ECO:0000256" key="3">
    <source>
        <dbReference type="ARBA" id="ARBA00023125"/>
    </source>
</evidence>
<name>A0ABU2I0N9_9RHOB</name>
<evidence type="ECO:0000256" key="4">
    <source>
        <dbReference type="ARBA" id="ARBA00023163"/>
    </source>
</evidence>
<proteinExistence type="inferred from homology"/>
<feature type="domain" description="HTH lysR-type" evidence="5">
    <location>
        <begin position="9"/>
        <end position="65"/>
    </location>
</feature>
<keyword evidence="7" id="KW-1185">Reference proteome</keyword>
<dbReference type="Pfam" id="PF00126">
    <property type="entry name" value="HTH_1"/>
    <property type="match status" value="1"/>
</dbReference>
<dbReference type="PANTHER" id="PTHR30126:SF98">
    <property type="entry name" value="HTH-TYPE TRANSCRIPTIONAL ACTIVATOR BAUR"/>
    <property type="match status" value="1"/>
</dbReference>
<dbReference type="Proteomes" id="UP001269144">
    <property type="component" value="Unassembled WGS sequence"/>
</dbReference>
<dbReference type="RefSeq" id="WP_311162912.1">
    <property type="nucleotide sequence ID" value="NZ_JAVQLW010000005.1"/>
</dbReference>
<comment type="caution">
    <text evidence="6">The sequence shown here is derived from an EMBL/GenBank/DDBJ whole genome shotgun (WGS) entry which is preliminary data.</text>
</comment>